<evidence type="ECO:0000256" key="4">
    <source>
        <dbReference type="ARBA" id="ARBA00022989"/>
    </source>
</evidence>
<dbReference type="AlphaFoldDB" id="A0A8J2KJK0"/>
<keyword evidence="3 6" id="KW-0812">Transmembrane</keyword>
<evidence type="ECO:0000313" key="7">
    <source>
        <dbReference type="EMBL" id="CAG7817597.1"/>
    </source>
</evidence>
<keyword evidence="8" id="KW-1185">Reference proteome</keyword>
<name>A0A8J2KJK0_9HEXA</name>
<dbReference type="PANTHER" id="PTHR28599">
    <property type="entry name" value="SMALL INTEGRAL MEMBRANE PROTEIN 12"/>
    <property type="match status" value="1"/>
</dbReference>
<dbReference type="EMBL" id="CAJVCH010398236">
    <property type="protein sequence ID" value="CAG7817597.1"/>
    <property type="molecule type" value="Genomic_DNA"/>
</dbReference>
<protein>
    <recommendedName>
        <fullName evidence="9">Small integral membrane protein 12</fullName>
    </recommendedName>
</protein>
<dbReference type="PANTHER" id="PTHR28599:SF1">
    <property type="entry name" value="SMALL INTEGRAL MEMBRANE PROTEIN 12"/>
    <property type="match status" value="1"/>
</dbReference>
<dbReference type="Pfam" id="PF15990">
    <property type="entry name" value="UPF0767"/>
    <property type="match status" value="1"/>
</dbReference>
<comment type="subcellular location">
    <subcellularLocation>
        <location evidence="1">Membrane</location>
        <topology evidence="1">Single-pass membrane protein</topology>
    </subcellularLocation>
</comment>
<dbReference type="Proteomes" id="UP000708208">
    <property type="component" value="Unassembled WGS sequence"/>
</dbReference>
<sequence length="150" mass="17276">MEDLYSIHNQDHVHSVVLFTYFQRLNRPLSGLNSTRAEDLKLLERSGSEYCKQTDKMIPILWAVLRNYAPVIVFPAVVVVGVIGYNIEGIVSNKYTPFKPSIEEQRSQRQLEELGKLSSEPTNCRNECFFVFSTAYYLEFSNGMASQQKR</sequence>
<proteinExistence type="inferred from homology"/>
<comment type="similarity">
    <text evidence="2">Belongs to the SMIM12 family.</text>
</comment>
<evidence type="ECO:0000256" key="5">
    <source>
        <dbReference type="ARBA" id="ARBA00023136"/>
    </source>
</evidence>
<evidence type="ECO:0000256" key="1">
    <source>
        <dbReference type="ARBA" id="ARBA00004167"/>
    </source>
</evidence>
<evidence type="ECO:0000256" key="2">
    <source>
        <dbReference type="ARBA" id="ARBA00007304"/>
    </source>
</evidence>
<keyword evidence="5 6" id="KW-0472">Membrane</keyword>
<evidence type="ECO:0000313" key="8">
    <source>
        <dbReference type="Proteomes" id="UP000708208"/>
    </source>
</evidence>
<reference evidence="7" key="1">
    <citation type="submission" date="2021-06" db="EMBL/GenBank/DDBJ databases">
        <authorList>
            <person name="Hodson N. C."/>
            <person name="Mongue J. A."/>
            <person name="Jaron S. K."/>
        </authorList>
    </citation>
    <scope>NUCLEOTIDE SEQUENCE</scope>
</reference>
<dbReference type="GO" id="GO:0016020">
    <property type="term" value="C:membrane"/>
    <property type="evidence" value="ECO:0007669"/>
    <property type="project" value="UniProtKB-SubCell"/>
</dbReference>
<feature type="transmembrane region" description="Helical" evidence="6">
    <location>
        <begin position="68"/>
        <end position="87"/>
    </location>
</feature>
<keyword evidence="4 6" id="KW-1133">Transmembrane helix</keyword>
<organism evidence="7 8">
    <name type="scientific">Allacma fusca</name>
    <dbReference type="NCBI Taxonomy" id="39272"/>
    <lineage>
        <taxon>Eukaryota</taxon>
        <taxon>Metazoa</taxon>
        <taxon>Ecdysozoa</taxon>
        <taxon>Arthropoda</taxon>
        <taxon>Hexapoda</taxon>
        <taxon>Collembola</taxon>
        <taxon>Symphypleona</taxon>
        <taxon>Sminthuridae</taxon>
        <taxon>Allacma</taxon>
    </lineage>
</organism>
<gene>
    <name evidence="7" type="ORF">AFUS01_LOCUS28152</name>
</gene>
<evidence type="ECO:0000256" key="3">
    <source>
        <dbReference type="ARBA" id="ARBA00022692"/>
    </source>
</evidence>
<dbReference type="InterPro" id="IPR031933">
    <property type="entry name" value="UPF0767"/>
</dbReference>
<evidence type="ECO:0000256" key="6">
    <source>
        <dbReference type="SAM" id="Phobius"/>
    </source>
</evidence>
<accession>A0A8J2KJK0</accession>
<comment type="caution">
    <text evidence="7">The sequence shown here is derived from an EMBL/GenBank/DDBJ whole genome shotgun (WGS) entry which is preliminary data.</text>
</comment>
<evidence type="ECO:0008006" key="9">
    <source>
        <dbReference type="Google" id="ProtNLM"/>
    </source>
</evidence>